<reference evidence="1" key="1">
    <citation type="journal article" date="2018" name="Genome Biol.">
        <title>SKESA: strategic k-mer extension for scrupulous assemblies.</title>
        <authorList>
            <person name="Souvorov A."/>
            <person name="Agarwala R."/>
            <person name="Lipman D.J."/>
        </authorList>
    </citation>
    <scope>NUCLEOTIDE SEQUENCE</scope>
    <source>
        <strain evidence="1">Salmonella enterica</strain>
    </source>
</reference>
<gene>
    <name evidence="1" type="ORF">GB085_23595</name>
</gene>
<comment type="caution">
    <text evidence="1">The sequence shown here is derived from an EMBL/GenBank/DDBJ whole genome shotgun (WGS) entry which is preliminary data.</text>
</comment>
<protein>
    <submittedName>
        <fullName evidence="1">Uncharacterized protein</fullName>
    </submittedName>
</protein>
<name>A0A6Y3E9U1_SALET</name>
<dbReference type="AlphaFoldDB" id="A0A6Y3E9U1"/>
<proteinExistence type="predicted"/>
<organism evidence="1">
    <name type="scientific">Salmonella enterica I</name>
    <dbReference type="NCBI Taxonomy" id="59201"/>
    <lineage>
        <taxon>Bacteria</taxon>
        <taxon>Pseudomonadati</taxon>
        <taxon>Pseudomonadota</taxon>
        <taxon>Gammaproteobacteria</taxon>
        <taxon>Enterobacterales</taxon>
        <taxon>Enterobacteriaceae</taxon>
        <taxon>Salmonella</taxon>
    </lineage>
</organism>
<sequence>MSGTDAELGFSVDTSQITAASGSLDDLAKSAKGATDAASKLADQMSKPINMHAGGYYSGLLSKTKDQLARAEAEIAESAKKTGGNWFTNFISGIK</sequence>
<reference evidence="1" key="2">
    <citation type="submission" date="2019-10" db="EMBL/GenBank/DDBJ databases">
        <authorList>
            <consortium name="NCBI Pathogen Detection Project"/>
        </authorList>
    </citation>
    <scope>NUCLEOTIDE SEQUENCE</scope>
    <source>
        <strain evidence="1">Salmonella enterica</strain>
    </source>
</reference>
<evidence type="ECO:0000313" key="1">
    <source>
        <dbReference type="EMBL" id="HAB4951202.1"/>
    </source>
</evidence>
<dbReference type="EMBL" id="DAAGXI010000144">
    <property type="protein sequence ID" value="HAB4951202.1"/>
    <property type="molecule type" value="Genomic_DNA"/>
</dbReference>
<accession>A0A6Y3E9U1</accession>